<name>A0ACC1L4V2_9FUNG</name>
<gene>
    <name evidence="1" type="ORF">H4R21_003148</name>
</gene>
<reference evidence="1" key="1">
    <citation type="submission" date="2022-07" db="EMBL/GenBank/DDBJ databases">
        <title>Phylogenomic reconstructions and comparative analyses of Kickxellomycotina fungi.</title>
        <authorList>
            <person name="Reynolds N.K."/>
            <person name="Stajich J.E."/>
            <person name="Barry K."/>
            <person name="Grigoriev I.V."/>
            <person name="Crous P."/>
            <person name="Smith M.E."/>
        </authorList>
    </citation>
    <scope>NUCLEOTIDE SEQUENCE</scope>
    <source>
        <strain evidence="1">BCRC 34780</strain>
    </source>
</reference>
<dbReference type="Proteomes" id="UP001140087">
    <property type="component" value="Unassembled WGS sequence"/>
</dbReference>
<evidence type="ECO:0000313" key="1">
    <source>
        <dbReference type="EMBL" id="KAJ2800509.1"/>
    </source>
</evidence>
<protein>
    <submittedName>
        <fullName evidence="1">Uncharacterized protein</fullName>
    </submittedName>
</protein>
<sequence length="243" mass="27504">MERRIREYPAKREAAVRVISHTRVVREKVLGDIDAFIRQREYGKASELLLVMAENGPIPLPLMWQQLVAVVRQQDAHQTSLRAVFDMVVAGSRTVLPYTAAMEQALHTLTYSLHEAHDILLAFTSDAGGKLALAHGFLGLTIACLREEEIQRQDSGAQPAAGDVFRLSQFPPFRLTRLDDRRQTKHTLANAERHLARALQLDEVSDFFVGFHAQVLLALGRASEATAELERYYRRDRSVHILR</sequence>
<dbReference type="EMBL" id="JANBUN010000935">
    <property type="protein sequence ID" value="KAJ2800509.1"/>
    <property type="molecule type" value="Genomic_DNA"/>
</dbReference>
<comment type="caution">
    <text evidence="1">The sequence shown here is derived from an EMBL/GenBank/DDBJ whole genome shotgun (WGS) entry which is preliminary data.</text>
</comment>
<evidence type="ECO:0000313" key="2">
    <source>
        <dbReference type="Proteomes" id="UP001140087"/>
    </source>
</evidence>
<accession>A0ACC1L4V2</accession>
<keyword evidence="2" id="KW-1185">Reference proteome</keyword>
<proteinExistence type="predicted"/>
<organism evidence="1 2">
    <name type="scientific">Coemansia helicoidea</name>
    <dbReference type="NCBI Taxonomy" id="1286919"/>
    <lineage>
        <taxon>Eukaryota</taxon>
        <taxon>Fungi</taxon>
        <taxon>Fungi incertae sedis</taxon>
        <taxon>Zoopagomycota</taxon>
        <taxon>Kickxellomycotina</taxon>
        <taxon>Kickxellomycetes</taxon>
        <taxon>Kickxellales</taxon>
        <taxon>Kickxellaceae</taxon>
        <taxon>Coemansia</taxon>
    </lineage>
</organism>